<dbReference type="InterPro" id="IPR005225">
    <property type="entry name" value="Small_GTP-bd"/>
</dbReference>
<dbReference type="SUPFAM" id="SSF52540">
    <property type="entry name" value="P-loop containing nucleoside triphosphate hydrolases"/>
    <property type="match status" value="2"/>
</dbReference>
<feature type="domain" description="EngA-type G" evidence="1">
    <location>
        <begin position="114"/>
        <end position="287"/>
    </location>
</feature>
<dbReference type="KEGG" id="bgt:106076060"/>
<dbReference type="PRINTS" id="PR00326">
    <property type="entry name" value="GTP1OBG"/>
</dbReference>
<dbReference type="GO" id="GO:0005525">
    <property type="term" value="F:GTP binding"/>
    <property type="evidence" value="ECO:0007669"/>
    <property type="project" value="InterPro"/>
</dbReference>
<dbReference type="CDD" id="cd01895">
    <property type="entry name" value="EngA2"/>
    <property type="match status" value="1"/>
</dbReference>
<dbReference type="Gene3D" id="3.40.50.300">
    <property type="entry name" value="P-loop containing nucleotide triphosphate hydrolases"/>
    <property type="match status" value="2"/>
</dbReference>
<dbReference type="EnsemblMetazoa" id="BGLB020695-RA">
    <property type="protein sequence ID" value="BGLB020695-PA"/>
    <property type="gene ID" value="BGLB020695"/>
</dbReference>
<dbReference type="VEuPathDB" id="VectorBase:BGLB020695"/>
<organism evidence="2 3">
    <name type="scientific">Biomphalaria glabrata</name>
    <name type="common">Bloodfluke planorb</name>
    <name type="synonym">Freshwater snail</name>
    <dbReference type="NCBI Taxonomy" id="6526"/>
    <lineage>
        <taxon>Eukaryota</taxon>
        <taxon>Metazoa</taxon>
        <taxon>Spiralia</taxon>
        <taxon>Lophotrochozoa</taxon>
        <taxon>Mollusca</taxon>
        <taxon>Gastropoda</taxon>
        <taxon>Heterobranchia</taxon>
        <taxon>Euthyneura</taxon>
        <taxon>Panpulmonata</taxon>
        <taxon>Hygrophila</taxon>
        <taxon>Lymnaeoidea</taxon>
        <taxon>Planorbidae</taxon>
        <taxon>Biomphalaria</taxon>
    </lineage>
</organism>
<evidence type="ECO:0000259" key="1">
    <source>
        <dbReference type="PROSITE" id="PS51712"/>
    </source>
</evidence>
<name>A0A2C9KKG7_BIOGL</name>
<dbReference type="InterPro" id="IPR031166">
    <property type="entry name" value="G_ENGA"/>
</dbReference>
<dbReference type="Proteomes" id="UP000076420">
    <property type="component" value="Unassembled WGS sequence"/>
</dbReference>
<dbReference type="Pfam" id="PF01926">
    <property type="entry name" value="MMR_HSR1"/>
    <property type="match status" value="2"/>
</dbReference>
<dbReference type="PANTHER" id="PTHR43834:SF6">
    <property type="entry name" value="GTPASE DER"/>
    <property type="match status" value="1"/>
</dbReference>
<dbReference type="PROSITE" id="PS51712">
    <property type="entry name" value="G_ENGA"/>
    <property type="match status" value="1"/>
</dbReference>
<dbReference type="PANTHER" id="PTHR43834">
    <property type="entry name" value="GTPASE DER"/>
    <property type="match status" value="1"/>
</dbReference>
<sequence length="315" mass="35261">MDGVTRDYNVGHCVSSGFHWLITDTAGLNDEKDYIMSRSMSQTIGVIKNSSAILFMIDGRAGVIPEDEEWALWLRKNCAFISAEHSIGIEDVLNKIKNYAIEEEYDVDRNTNSIRIAIVGRPNSGKSTLVNNILKEDRMITGEIAGLTRDAIEIEHFYKNHKIIILDTAGLRKKSSIFADIEKMSATSTIQAINYAHVVVLLVDALIGPSKQDLSILSIATREGRGVILAVNKWDLVIDVDRYISQLRDVLDKIGDIKNVIIFPISAIHDNANKLLDKIIAIHESWNKRISTNLLNTWLQSTIMAHPPSLKRGKQ</sequence>
<dbReference type="AlphaFoldDB" id="A0A2C9KKG7"/>
<evidence type="ECO:0000313" key="2">
    <source>
        <dbReference type="EnsemblMetazoa" id="BGLB020695-PA"/>
    </source>
</evidence>
<dbReference type="NCBIfam" id="TIGR00231">
    <property type="entry name" value="small_GTP"/>
    <property type="match status" value="1"/>
</dbReference>
<protein>
    <recommendedName>
        <fullName evidence="1">EngA-type G domain-containing protein</fullName>
    </recommendedName>
</protein>
<dbReference type="InterPro" id="IPR027417">
    <property type="entry name" value="P-loop_NTPase"/>
</dbReference>
<reference evidence="2" key="1">
    <citation type="submission" date="2020-05" db="UniProtKB">
        <authorList>
            <consortium name="EnsemblMetazoa"/>
        </authorList>
    </citation>
    <scope>IDENTIFICATION</scope>
    <source>
        <strain evidence="2">BB02</strain>
    </source>
</reference>
<dbReference type="STRING" id="6526.A0A2C9KKG7"/>
<accession>A0A2C9KKG7</accession>
<evidence type="ECO:0000313" key="3">
    <source>
        <dbReference type="Proteomes" id="UP000076420"/>
    </source>
</evidence>
<gene>
    <name evidence="2" type="primary">106076060</name>
</gene>
<dbReference type="InterPro" id="IPR006073">
    <property type="entry name" value="GTP-bd"/>
</dbReference>
<proteinExistence type="predicted"/>